<proteinExistence type="predicted"/>
<feature type="transmembrane region" description="Helical" evidence="2">
    <location>
        <begin position="244"/>
        <end position="262"/>
    </location>
</feature>
<reference evidence="3 4" key="1">
    <citation type="submission" date="2019-06" db="EMBL/GenBank/DDBJ databases">
        <title>Sequencing the genomes of 1000 actinobacteria strains.</title>
        <authorList>
            <person name="Klenk H.-P."/>
        </authorList>
    </citation>
    <scope>NUCLEOTIDE SEQUENCE [LARGE SCALE GENOMIC DNA]</scope>
    <source>
        <strain evidence="3 4">DSM 41929</strain>
    </source>
</reference>
<evidence type="ECO:0000313" key="3">
    <source>
        <dbReference type="EMBL" id="TQK86195.1"/>
    </source>
</evidence>
<keyword evidence="2" id="KW-0472">Membrane</keyword>
<feature type="region of interest" description="Disordered" evidence="1">
    <location>
        <begin position="159"/>
        <end position="179"/>
    </location>
</feature>
<evidence type="ECO:0000256" key="1">
    <source>
        <dbReference type="SAM" id="MobiDB-lite"/>
    </source>
</evidence>
<feature type="transmembrane region" description="Helical" evidence="2">
    <location>
        <begin position="214"/>
        <end position="232"/>
    </location>
</feature>
<dbReference type="OrthoDB" id="4578148at2"/>
<dbReference type="RefSeq" id="WP_055705207.1">
    <property type="nucleotide sequence ID" value="NZ_JBPJFI010000001.1"/>
</dbReference>
<name>A0A542TH72_9ACTN</name>
<dbReference type="AlphaFoldDB" id="A0A542TH72"/>
<evidence type="ECO:0000256" key="2">
    <source>
        <dbReference type="SAM" id="Phobius"/>
    </source>
</evidence>
<keyword evidence="2" id="KW-1133">Transmembrane helix</keyword>
<dbReference type="Proteomes" id="UP000318103">
    <property type="component" value="Unassembled WGS sequence"/>
</dbReference>
<feature type="compositionally biased region" description="Basic and acidic residues" evidence="1">
    <location>
        <begin position="335"/>
        <end position="349"/>
    </location>
</feature>
<protein>
    <submittedName>
        <fullName evidence="3">Uncharacterized protein</fullName>
    </submittedName>
</protein>
<feature type="region of interest" description="Disordered" evidence="1">
    <location>
        <begin position="333"/>
        <end position="366"/>
    </location>
</feature>
<keyword evidence="2" id="KW-0812">Transmembrane</keyword>
<comment type="caution">
    <text evidence="3">The sequence shown here is derived from an EMBL/GenBank/DDBJ whole genome shotgun (WGS) entry which is preliminary data.</text>
</comment>
<sequence length="366" mass="39074">MPYDRFLNYKMADVLRGSELAEGAPRFLKEIPVIDVAATVVVGGLEAKQDHDEGWSWGHSVLVDVGGGLVGLGAGVALAASVPVDGVVATAAVGGAVIVGVGTFADKLFHEHWSEDWDDHGAVVGTLYGIGHSGAQAWHAGEGMVTGTGHWISDKSKALGTRSSDVGGDDMKSTADGVPGEQVEPAAIPRLGTTWFDRGAGYWLRRIAHGCSQLALLLFAGLVVTAFYVGFWEAVGVPRSARTAVYTVTAVACLLSLVAGFVRTRRAPVEIPTPEQAWREHRSRQRRNAASAAGGRWTLLLLAPVLPATVAWAIGTWAAPTLARRTAAEIGASEDYERRVREQEERAEAARPLPPRNRAERRHGRR</sequence>
<keyword evidence="4" id="KW-1185">Reference proteome</keyword>
<organism evidence="3 4">
    <name type="scientific">Streptomyces puniciscabiei</name>
    <dbReference type="NCBI Taxonomy" id="164348"/>
    <lineage>
        <taxon>Bacteria</taxon>
        <taxon>Bacillati</taxon>
        <taxon>Actinomycetota</taxon>
        <taxon>Actinomycetes</taxon>
        <taxon>Kitasatosporales</taxon>
        <taxon>Streptomycetaceae</taxon>
        <taxon>Streptomyces</taxon>
    </lineage>
</organism>
<evidence type="ECO:0000313" key="4">
    <source>
        <dbReference type="Proteomes" id="UP000318103"/>
    </source>
</evidence>
<gene>
    <name evidence="3" type="ORF">FB563_6295</name>
</gene>
<accession>A0A542TH72</accession>
<dbReference type="EMBL" id="VFNX01000002">
    <property type="protein sequence ID" value="TQK86195.1"/>
    <property type="molecule type" value="Genomic_DNA"/>
</dbReference>